<reference evidence="2 3" key="1">
    <citation type="journal article" date="2023" name="Plants (Basel)">
        <title>Bridging the Gap: Combining Genomics and Transcriptomics Approaches to Understand Stylosanthes scabra, an Orphan Legume from the Brazilian Caatinga.</title>
        <authorList>
            <person name="Ferreira-Neto J.R.C."/>
            <person name="da Silva M.D."/>
            <person name="Binneck E."/>
            <person name="de Melo N.F."/>
            <person name="da Silva R.H."/>
            <person name="de Melo A.L.T.M."/>
            <person name="Pandolfi V."/>
            <person name="Bustamante F.O."/>
            <person name="Brasileiro-Vidal A.C."/>
            <person name="Benko-Iseppon A.M."/>
        </authorList>
    </citation>
    <scope>NUCLEOTIDE SEQUENCE [LARGE SCALE GENOMIC DNA]</scope>
    <source>
        <tissue evidence="2">Leaves</tissue>
    </source>
</reference>
<organism evidence="2 3">
    <name type="scientific">Stylosanthes scabra</name>
    <dbReference type="NCBI Taxonomy" id="79078"/>
    <lineage>
        <taxon>Eukaryota</taxon>
        <taxon>Viridiplantae</taxon>
        <taxon>Streptophyta</taxon>
        <taxon>Embryophyta</taxon>
        <taxon>Tracheophyta</taxon>
        <taxon>Spermatophyta</taxon>
        <taxon>Magnoliopsida</taxon>
        <taxon>eudicotyledons</taxon>
        <taxon>Gunneridae</taxon>
        <taxon>Pentapetalae</taxon>
        <taxon>rosids</taxon>
        <taxon>fabids</taxon>
        <taxon>Fabales</taxon>
        <taxon>Fabaceae</taxon>
        <taxon>Papilionoideae</taxon>
        <taxon>50 kb inversion clade</taxon>
        <taxon>dalbergioids sensu lato</taxon>
        <taxon>Dalbergieae</taxon>
        <taxon>Pterocarpus clade</taxon>
        <taxon>Stylosanthes</taxon>
    </lineage>
</organism>
<proteinExistence type="predicted"/>
<gene>
    <name evidence="2" type="ORF">PIB30_022591</name>
</gene>
<name>A0ABU6Q9U0_9FABA</name>
<evidence type="ECO:0000256" key="1">
    <source>
        <dbReference type="SAM" id="MobiDB-lite"/>
    </source>
</evidence>
<feature type="region of interest" description="Disordered" evidence="1">
    <location>
        <begin position="108"/>
        <end position="127"/>
    </location>
</feature>
<protein>
    <submittedName>
        <fullName evidence="2">Uncharacterized protein</fullName>
    </submittedName>
</protein>
<sequence>MEELRLVSNGMRRRTRRREGLSTTTLMDAEGKVRLTAPCGGLRLHLVWKGGGGGGGGCECGCGGGPEIERGAQYTTEPAKLRFITRIQGPTSHLKLALLVLHTTQWKNSTSGEAKHRGTQKNTSPTF</sequence>
<dbReference type="EMBL" id="JASCZI010000077">
    <property type="protein sequence ID" value="MED6108312.1"/>
    <property type="molecule type" value="Genomic_DNA"/>
</dbReference>
<accession>A0ABU6Q9U0</accession>
<evidence type="ECO:0000313" key="3">
    <source>
        <dbReference type="Proteomes" id="UP001341840"/>
    </source>
</evidence>
<evidence type="ECO:0000313" key="2">
    <source>
        <dbReference type="EMBL" id="MED6108312.1"/>
    </source>
</evidence>
<dbReference type="Proteomes" id="UP001341840">
    <property type="component" value="Unassembled WGS sequence"/>
</dbReference>
<comment type="caution">
    <text evidence="2">The sequence shown here is derived from an EMBL/GenBank/DDBJ whole genome shotgun (WGS) entry which is preliminary data.</text>
</comment>
<keyword evidence="3" id="KW-1185">Reference proteome</keyword>